<evidence type="ECO:0000313" key="1">
    <source>
        <dbReference type="EMBL" id="KAE8140087.1"/>
    </source>
</evidence>
<protein>
    <recommendedName>
        <fullName evidence="3">Exonuclease domain-containing protein</fullName>
    </recommendedName>
</protein>
<dbReference type="OrthoDB" id="4479638at2759"/>
<dbReference type="Proteomes" id="UP000325672">
    <property type="component" value="Unassembled WGS sequence"/>
</dbReference>
<reference evidence="1 2" key="1">
    <citation type="submission" date="2019-04" db="EMBL/GenBank/DDBJ databases">
        <title>Friends and foes A comparative genomics study of 23 Aspergillus species from section Flavi.</title>
        <authorList>
            <consortium name="DOE Joint Genome Institute"/>
            <person name="Kjaerbolling I."/>
            <person name="Vesth T."/>
            <person name="Frisvad J.C."/>
            <person name="Nybo J.L."/>
            <person name="Theobald S."/>
            <person name="Kildgaard S."/>
            <person name="Isbrandt T."/>
            <person name="Kuo A."/>
            <person name="Sato A."/>
            <person name="Lyhne E.K."/>
            <person name="Kogle M.E."/>
            <person name="Wiebenga A."/>
            <person name="Kun R.S."/>
            <person name="Lubbers R.J."/>
            <person name="Makela M.R."/>
            <person name="Barry K."/>
            <person name="Chovatia M."/>
            <person name="Clum A."/>
            <person name="Daum C."/>
            <person name="Haridas S."/>
            <person name="He G."/>
            <person name="LaButti K."/>
            <person name="Lipzen A."/>
            <person name="Mondo S."/>
            <person name="Riley R."/>
            <person name="Salamov A."/>
            <person name="Simmons B.A."/>
            <person name="Magnuson J.K."/>
            <person name="Henrissat B."/>
            <person name="Mortensen U.H."/>
            <person name="Larsen T.O."/>
            <person name="Devries R.P."/>
            <person name="Grigoriev I.V."/>
            <person name="Machida M."/>
            <person name="Baker S.E."/>
            <person name="Andersen M.R."/>
        </authorList>
    </citation>
    <scope>NUCLEOTIDE SEQUENCE [LARGE SCALE GENOMIC DNA]</scope>
    <source>
        <strain evidence="1 2">CBS 117625</strain>
    </source>
</reference>
<organism evidence="1 2">
    <name type="scientific">Aspergillus pseudotamarii</name>
    <dbReference type="NCBI Taxonomy" id="132259"/>
    <lineage>
        <taxon>Eukaryota</taxon>
        <taxon>Fungi</taxon>
        <taxon>Dikarya</taxon>
        <taxon>Ascomycota</taxon>
        <taxon>Pezizomycotina</taxon>
        <taxon>Eurotiomycetes</taxon>
        <taxon>Eurotiomycetidae</taxon>
        <taxon>Eurotiales</taxon>
        <taxon>Aspergillaceae</taxon>
        <taxon>Aspergillus</taxon>
        <taxon>Aspergillus subgen. Circumdati</taxon>
    </lineage>
</organism>
<dbReference type="AlphaFoldDB" id="A0A5N6T0W0"/>
<name>A0A5N6T0W0_ASPPS</name>
<accession>A0A5N6T0W0</accession>
<sequence length="153" mass="17317">MEEFMKAISSYVSGKHEMMVTNFLRCYGGLKTKGETPLQIRDKSISVSGHDAEDMKILSWFTTQEMQCLLRILEGCDKLIQNKISHKAHKNFQPINVGDICKKPFSGLPARTLETVHEFLSGREGPCGEYRNHTASYDTEAMAAIVKYLVQLK</sequence>
<evidence type="ECO:0000313" key="2">
    <source>
        <dbReference type="Proteomes" id="UP000325672"/>
    </source>
</evidence>
<dbReference type="GeneID" id="43638179"/>
<gene>
    <name evidence="1" type="ORF">BDV38DRAFT_240969</name>
</gene>
<proteinExistence type="predicted"/>
<dbReference type="RefSeq" id="XP_031916150.1">
    <property type="nucleotide sequence ID" value="XM_032053969.1"/>
</dbReference>
<evidence type="ECO:0008006" key="3">
    <source>
        <dbReference type="Google" id="ProtNLM"/>
    </source>
</evidence>
<dbReference type="EMBL" id="ML743563">
    <property type="protein sequence ID" value="KAE8140087.1"/>
    <property type="molecule type" value="Genomic_DNA"/>
</dbReference>
<keyword evidence="2" id="KW-1185">Reference proteome</keyword>